<feature type="region of interest" description="Disordered" evidence="1">
    <location>
        <begin position="319"/>
        <end position="357"/>
    </location>
</feature>
<proteinExistence type="predicted"/>
<feature type="domain" description="VWFA" evidence="2">
    <location>
        <begin position="446"/>
        <end position="637"/>
    </location>
</feature>
<keyword evidence="4" id="KW-1185">Reference proteome</keyword>
<feature type="region of interest" description="Disordered" evidence="1">
    <location>
        <begin position="249"/>
        <end position="284"/>
    </location>
</feature>
<organism evidence="3 4">
    <name type="scientific">Virgibacillus salinus</name>
    <dbReference type="NCBI Taxonomy" id="553311"/>
    <lineage>
        <taxon>Bacteria</taxon>
        <taxon>Bacillati</taxon>
        <taxon>Bacillota</taxon>
        <taxon>Bacilli</taxon>
        <taxon>Bacillales</taxon>
        <taxon>Bacillaceae</taxon>
        <taxon>Virgibacillus</taxon>
    </lineage>
</organism>
<dbReference type="Gene3D" id="3.40.50.410">
    <property type="entry name" value="von Willebrand factor, type A domain"/>
    <property type="match status" value="1"/>
</dbReference>
<dbReference type="CDD" id="cd01454">
    <property type="entry name" value="vWA_norD_type"/>
    <property type="match status" value="1"/>
</dbReference>
<gene>
    <name evidence="3" type="ORF">SAMN05216231_3136</name>
</gene>
<feature type="compositionally biased region" description="Polar residues" evidence="1">
    <location>
        <begin position="321"/>
        <end position="330"/>
    </location>
</feature>
<accession>A0A1H1F0H7</accession>
<evidence type="ECO:0000313" key="3">
    <source>
        <dbReference type="EMBL" id="SDQ94304.1"/>
    </source>
</evidence>
<dbReference type="Proteomes" id="UP000199444">
    <property type="component" value="Unassembled WGS sequence"/>
</dbReference>
<protein>
    <submittedName>
        <fullName evidence="3">Nitric oxide reductase activation protein</fullName>
    </submittedName>
</protein>
<sequence>MKYNRWDDSKIDTDLYLQLQDLSTILSDNPDLKFDYKYGSFIDLTNGNVTGSHLWDISNQEIKERGYKTDVFLRTIGTLHYSQVPFMKEYIEKINESGMPNFAAQLITLLEDIRLEEIITKIRPGTKRDFAVRRKHLKHYFETQLGTNVTRNHSLDELFCLIYLLIQTDQPDPNFPKANKQQLSSLAKLKPHIYASFEAKNMEDITAIAEQMVLQIEDDYKDMINVYFSFPISHIEKYEKNTLFDELTRTDDIPNDEKEDIDEENNESMDEQLPSWHQENENSDRKQNFLQFELESGTKTSIIGSGARETEDADQAMGTIQGASGTSDNNDYSKVDSLEKQSSNKGKHSNDNDLNYGEENKNAVAIVEKANTPSKEELLAYENAVETIEAYKRKLATTIEKVLEHKMNAPRKDLIIGRLSKKLLPVIIDENPRVFYKKNQESKDIDAVFTLLVDCSASMHNKMEETKRGVVLFHEVLEQLKIPHSIVGFWEDANDVKENYQPNYFHEIHSYTDSLYQNNGARIMQLEPQEDNRDGFSIRVITKELAARREKNKFLLVFSDGEPAAANYDQNGIIDTNLAVSEARKKGIDVIGMFLADGEIDEREDLTMKNIYGKERLMIPSVDELPEHFAPLLKKLLLRTI</sequence>
<name>A0A1H1F0H7_9BACI</name>
<dbReference type="InterPro" id="IPR051928">
    <property type="entry name" value="NorD/CobT"/>
</dbReference>
<dbReference type="InterPro" id="IPR025861">
    <property type="entry name" value="CobT_VWA_dom"/>
</dbReference>
<dbReference type="EMBL" id="FNKD01000003">
    <property type="protein sequence ID" value="SDQ94304.1"/>
    <property type="molecule type" value="Genomic_DNA"/>
</dbReference>
<evidence type="ECO:0000256" key="1">
    <source>
        <dbReference type="SAM" id="MobiDB-lite"/>
    </source>
</evidence>
<dbReference type="InterPro" id="IPR036465">
    <property type="entry name" value="vWFA_dom_sf"/>
</dbReference>
<dbReference type="PANTHER" id="PTHR41248:SF1">
    <property type="entry name" value="NORD PROTEIN"/>
    <property type="match status" value="1"/>
</dbReference>
<dbReference type="STRING" id="553311.SAMN05216231_3136"/>
<dbReference type="SMART" id="SM00327">
    <property type="entry name" value="VWA"/>
    <property type="match status" value="1"/>
</dbReference>
<feature type="compositionally biased region" description="Acidic residues" evidence="1">
    <location>
        <begin position="257"/>
        <end position="270"/>
    </location>
</feature>
<dbReference type="Pfam" id="PF11775">
    <property type="entry name" value="CobT_C"/>
    <property type="match status" value="1"/>
</dbReference>
<evidence type="ECO:0000259" key="2">
    <source>
        <dbReference type="SMART" id="SM00327"/>
    </source>
</evidence>
<evidence type="ECO:0000313" key="4">
    <source>
        <dbReference type="Proteomes" id="UP000199444"/>
    </source>
</evidence>
<dbReference type="AlphaFoldDB" id="A0A1H1F0H7"/>
<dbReference type="SUPFAM" id="SSF53300">
    <property type="entry name" value="vWA-like"/>
    <property type="match status" value="1"/>
</dbReference>
<dbReference type="PANTHER" id="PTHR41248">
    <property type="entry name" value="NORD PROTEIN"/>
    <property type="match status" value="1"/>
</dbReference>
<dbReference type="RefSeq" id="WP_092493877.1">
    <property type="nucleotide sequence ID" value="NZ_FNKD01000003.1"/>
</dbReference>
<dbReference type="InterPro" id="IPR002035">
    <property type="entry name" value="VWF_A"/>
</dbReference>
<reference evidence="3 4" key="1">
    <citation type="submission" date="2016-10" db="EMBL/GenBank/DDBJ databases">
        <authorList>
            <person name="de Groot N.N."/>
        </authorList>
    </citation>
    <scope>NUCLEOTIDE SEQUENCE [LARGE SCALE GENOMIC DNA]</scope>
    <source>
        <strain evidence="3 4">CGMCC 1.10449</strain>
    </source>
</reference>